<accession>F0J9Y4</accession>
<proteinExistence type="evidence at transcript level"/>
<protein>
    <submittedName>
        <fullName evidence="1">Hypothetical secreted protein 175</fullName>
    </submittedName>
</protein>
<dbReference type="AlphaFoldDB" id="F0J9Y4"/>
<dbReference type="EMBL" id="BK007685">
    <property type="protein sequence ID" value="DAA34654.1"/>
    <property type="molecule type" value="mRNA"/>
</dbReference>
<sequence length="78" mass="8202">MMWSSVSWAAVGRSSGASVVRSTMCETLVSRSSSSAVVWSSVSQAIVGRARGSAMVWPTVKEPRRCMAEVAMCGTSVS</sequence>
<evidence type="ECO:0000313" key="1">
    <source>
        <dbReference type="EMBL" id="DAA34654.1"/>
    </source>
</evidence>
<organism evidence="1">
    <name type="scientific">Amblyomma variegatum</name>
    <name type="common">Tropical bont tick</name>
    <dbReference type="NCBI Taxonomy" id="34610"/>
    <lineage>
        <taxon>Eukaryota</taxon>
        <taxon>Metazoa</taxon>
        <taxon>Ecdysozoa</taxon>
        <taxon>Arthropoda</taxon>
        <taxon>Chelicerata</taxon>
        <taxon>Arachnida</taxon>
        <taxon>Acari</taxon>
        <taxon>Parasitiformes</taxon>
        <taxon>Ixodida</taxon>
        <taxon>Ixodoidea</taxon>
        <taxon>Ixodidae</taxon>
        <taxon>Amblyomminae</taxon>
        <taxon>Amblyomma</taxon>
    </lineage>
</organism>
<reference evidence="1" key="1">
    <citation type="journal article" date="2011" name="BMC Genomics">
        <title>A further insight into the sialome of the tropical bont tick, Amblyomma variegatum.</title>
        <authorList>
            <person name="Ribeiro J.M."/>
            <person name="Anderson J.M."/>
            <person name="Manoukis N.C."/>
            <person name="Meng Z."/>
            <person name="Francishetti I.M."/>
        </authorList>
    </citation>
    <scope>NUCLEOTIDE SEQUENCE</scope>
    <source>
        <strain evidence="1">Amb_var-175</strain>
        <tissue evidence="1">Salivary gland</tissue>
    </source>
</reference>
<name>F0J9Y4_AMBVA</name>